<proteinExistence type="predicted"/>
<keyword evidence="3" id="KW-1185">Reference proteome</keyword>
<feature type="region of interest" description="Disordered" evidence="1">
    <location>
        <begin position="1"/>
        <end position="25"/>
    </location>
</feature>
<evidence type="ECO:0000313" key="3">
    <source>
        <dbReference type="Proteomes" id="UP000001568"/>
    </source>
</evidence>
<dbReference type="OMA" id="QCGESIT"/>
<feature type="non-terminal residue" evidence="2">
    <location>
        <position position="109"/>
    </location>
</feature>
<evidence type="ECO:0000256" key="1">
    <source>
        <dbReference type="SAM" id="MobiDB-lite"/>
    </source>
</evidence>
<dbReference type="EMBL" id="CP000591">
    <property type="protein sequence ID" value="ABO98709.1"/>
    <property type="molecule type" value="Genomic_DNA"/>
</dbReference>
<dbReference type="KEGG" id="olu:OSTLU_9345"/>
<dbReference type="OrthoDB" id="4237at2759"/>
<reference evidence="2 3" key="1">
    <citation type="journal article" date="2007" name="Proc. Natl. Acad. Sci. U.S.A.">
        <title>The tiny eukaryote Ostreococcus provides genomic insights into the paradox of plankton speciation.</title>
        <authorList>
            <person name="Palenik B."/>
            <person name="Grimwood J."/>
            <person name="Aerts A."/>
            <person name="Rouze P."/>
            <person name="Salamov A."/>
            <person name="Putnam N."/>
            <person name="Dupont C."/>
            <person name="Jorgensen R."/>
            <person name="Derelle E."/>
            <person name="Rombauts S."/>
            <person name="Zhou K."/>
            <person name="Otillar R."/>
            <person name="Merchant S.S."/>
            <person name="Podell S."/>
            <person name="Gaasterland T."/>
            <person name="Napoli C."/>
            <person name="Gendler K."/>
            <person name="Manuell A."/>
            <person name="Tai V."/>
            <person name="Vallon O."/>
            <person name="Piganeau G."/>
            <person name="Jancek S."/>
            <person name="Heijde M."/>
            <person name="Jabbari K."/>
            <person name="Bowler C."/>
            <person name="Lohr M."/>
            <person name="Robbens S."/>
            <person name="Werner G."/>
            <person name="Dubchak I."/>
            <person name="Pazour G.J."/>
            <person name="Ren Q."/>
            <person name="Paulsen I."/>
            <person name="Delwiche C."/>
            <person name="Schmutz J."/>
            <person name="Rokhsar D."/>
            <person name="Van de Peer Y."/>
            <person name="Moreau H."/>
            <person name="Grigoriev I.V."/>
        </authorList>
    </citation>
    <scope>NUCLEOTIDE SEQUENCE [LARGE SCALE GENOMIC DNA]</scope>
    <source>
        <strain evidence="2 3">CCE9901</strain>
    </source>
</reference>
<dbReference type="PANTHER" id="PTHR36397">
    <property type="entry name" value="OSJNBA0081L15.1 PROTEIN"/>
    <property type="match status" value="1"/>
</dbReference>
<dbReference type="eggNOG" id="ENOG502S1VV">
    <property type="taxonomic scope" value="Eukaryota"/>
</dbReference>
<sequence length="109" mass="12251">ERDANDDVKSQGARESSPKLVPYNVRVATPPPVDLGLHKLPKNIACGETIEVPTNADGDESANGWFIVNRVTTMYNLVRGRYRKDGSRLDVQKAERYFINASLERLYSK</sequence>
<organism evidence="2 3">
    <name type="scientific">Ostreococcus lucimarinus (strain CCE9901)</name>
    <dbReference type="NCBI Taxonomy" id="436017"/>
    <lineage>
        <taxon>Eukaryota</taxon>
        <taxon>Viridiplantae</taxon>
        <taxon>Chlorophyta</taxon>
        <taxon>Mamiellophyceae</taxon>
        <taxon>Mamiellales</taxon>
        <taxon>Bathycoccaceae</taxon>
        <taxon>Ostreococcus</taxon>
    </lineage>
</organism>
<dbReference type="Gramene" id="ABO98709">
    <property type="protein sequence ID" value="ABO98709"/>
    <property type="gene ID" value="OSTLU_9345"/>
</dbReference>
<dbReference type="AlphaFoldDB" id="A4S4D5"/>
<dbReference type="HOGENOM" id="CLU_2190758_0_0_1"/>
<feature type="non-terminal residue" evidence="2">
    <location>
        <position position="1"/>
    </location>
</feature>
<evidence type="ECO:0000313" key="2">
    <source>
        <dbReference type="EMBL" id="ABO98709.1"/>
    </source>
</evidence>
<dbReference type="GeneID" id="5004446"/>
<gene>
    <name evidence="2" type="ORF">OSTLU_9345</name>
</gene>
<protein>
    <submittedName>
        <fullName evidence="2">Uncharacterized protein</fullName>
    </submittedName>
</protein>
<dbReference type="PANTHER" id="PTHR36397:SF1">
    <property type="entry name" value="OS04G0482900 PROTEIN"/>
    <property type="match status" value="1"/>
</dbReference>
<dbReference type="Proteomes" id="UP000001568">
    <property type="component" value="Chromosome 11"/>
</dbReference>
<accession>A4S4D5</accession>
<name>A4S4D5_OSTLU</name>
<dbReference type="RefSeq" id="XP_001420416.1">
    <property type="nucleotide sequence ID" value="XM_001420379.1"/>
</dbReference>